<dbReference type="PANTHER" id="PTHR31621">
    <property type="entry name" value="PROTEIN DMP3"/>
    <property type="match status" value="1"/>
</dbReference>
<dbReference type="PANTHER" id="PTHR31621:SF66">
    <property type="entry name" value="PROTEIN DMP2"/>
    <property type="match status" value="1"/>
</dbReference>
<comment type="similarity">
    <text evidence="2">Belongs to the plant DMP1 protein family.</text>
</comment>
<reference evidence="7 8" key="1">
    <citation type="submission" date="2024-05" db="EMBL/GenBank/DDBJ databases">
        <title>Haplotype-resolved chromosome-level genome assembly of Huyou (Citrus changshanensis).</title>
        <authorList>
            <person name="Miao C."/>
            <person name="Chen W."/>
            <person name="Wu Y."/>
            <person name="Wang L."/>
            <person name="Zhao S."/>
            <person name="Grierson D."/>
            <person name="Xu C."/>
            <person name="Chen K."/>
        </authorList>
    </citation>
    <scope>NUCLEOTIDE SEQUENCE [LARGE SCALE GENOMIC DNA]</scope>
    <source>
        <strain evidence="7">01-14</strain>
        <tissue evidence="7">Leaf</tissue>
    </source>
</reference>
<dbReference type="GO" id="GO:0005737">
    <property type="term" value="C:cytoplasm"/>
    <property type="evidence" value="ECO:0007669"/>
    <property type="project" value="UniProtKB-ARBA"/>
</dbReference>
<evidence type="ECO:0008006" key="9">
    <source>
        <dbReference type="Google" id="ProtNLM"/>
    </source>
</evidence>
<comment type="caution">
    <text evidence="7">The sequence shown here is derived from an EMBL/GenBank/DDBJ whole genome shotgun (WGS) entry which is preliminary data.</text>
</comment>
<sequence>MVAKDNSKTGKTLSGLGNLLRLLPTGTVFVYQFLNPVLTNNGKCSTVNKYLTSFLIGLCGLSCGFSCFTDSYKGSDGITHYGIATLKGLWPSSRSDSASVDLSSYKIRVGDFAHAFFSMIVFAVVSLLDGNTVQCFYPSFESTQKALLMVLPPAIGAVSSVIFVLFPNKRHGIGYPASSESSDSKS</sequence>
<dbReference type="EMBL" id="JBCGBO010000024">
    <property type="protein sequence ID" value="KAK9182425.1"/>
    <property type="molecule type" value="Genomic_DNA"/>
</dbReference>
<keyword evidence="3 6" id="KW-0812">Transmembrane</keyword>
<dbReference type="GO" id="GO:0016020">
    <property type="term" value="C:membrane"/>
    <property type="evidence" value="ECO:0007669"/>
    <property type="project" value="UniProtKB-SubCell"/>
</dbReference>
<organism evidence="7 8">
    <name type="scientific">Citrus x changshan-huyou</name>
    <dbReference type="NCBI Taxonomy" id="2935761"/>
    <lineage>
        <taxon>Eukaryota</taxon>
        <taxon>Viridiplantae</taxon>
        <taxon>Streptophyta</taxon>
        <taxon>Embryophyta</taxon>
        <taxon>Tracheophyta</taxon>
        <taxon>Spermatophyta</taxon>
        <taxon>Magnoliopsida</taxon>
        <taxon>eudicotyledons</taxon>
        <taxon>Gunneridae</taxon>
        <taxon>Pentapetalae</taxon>
        <taxon>rosids</taxon>
        <taxon>malvids</taxon>
        <taxon>Sapindales</taxon>
        <taxon>Rutaceae</taxon>
        <taxon>Aurantioideae</taxon>
        <taxon>Citrus</taxon>
    </lineage>
</organism>
<keyword evidence="5 6" id="KW-0472">Membrane</keyword>
<keyword evidence="4 6" id="KW-1133">Transmembrane helix</keyword>
<evidence type="ECO:0000256" key="4">
    <source>
        <dbReference type="ARBA" id="ARBA00022989"/>
    </source>
</evidence>
<evidence type="ECO:0000256" key="1">
    <source>
        <dbReference type="ARBA" id="ARBA00004141"/>
    </source>
</evidence>
<evidence type="ECO:0000256" key="3">
    <source>
        <dbReference type="ARBA" id="ARBA00022692"/>
    </source>
</evidence>
<dbReference type="InterPro" id="IPR007770">
    <property type="entry name" value="DMP"/>
</dbReference>
<gene>
    <name evidence="7" type="ORF">WN944_025569</name>
</gene>
<evidence type="ECO:0000313" key="8">
    <source>
        <dbReference type="Proteomes" id="UP001428341"/>
    </source>
</evidence>
<dbReference type="GO" id="GO:0010256">
    <property type="term" value="P:endomembrane system organization"/>
    <property type="evidence" value="ECO:0007669"/>
    <property type="project" value="TreeGrafter"/>
</dbReference>
<proteinExistence type="inferred from homology"/>
<comment type="subcellular location">
    <subcellularLocation>
        <location evidence="1">Membrane</location>
        <topology evidence="1">Multi-pass membrane protein</topology>
    </subcellularLocation>
</comment>
<evidence type="ECO:0000256" key="2">
    <source>
        <dbReference type="ARBA" id="ARBA00008707"/>
    </source>
</evidence>
<protein>
    <recommendedName>
        <fullName evidence="9">DUF679 domain membrane protein 2</fullName>
    </recommendedName>
</protein>
<accession>A0AAP0LUP2</accession>
<evidence type="ECO:0000313" key="7">
    <source>
        <dbReference type="EMBL" id="KAK9182425.1"/>
    </source>
</evidence>
<dbReference type="Proteomes" id="UP001428341">
    <property type="component" value="Unassembled WGS sequence"/>
</dbReference>
<evidence type="ECO:0000256" key="6">
    <source>
        <dbReference type="SAM" id="Phobius"/>
    </source>
</evidence>
<feature type="transmembrane region" description="Helical" evidence="6">
    <location>
        <begin position="148"/>
        <end position="166"/>
    </location>
</feature>
<evidence type="ECO:0000256" key="5">
    <source>
        <dbReference type="ARBA" id="ARBA00023136"/>
    </source>
</evidence>
<dbReference type="Pfam" id="PF05078">
    <property type="entry name" value="DUF679"/>
    <property type="match status" value="1"/>
</dbReference>
<feature type="transmembrane region" description="Helical" evidence="6">
    <location>
        <begin position="112"/>
        <end position="128"/>
    </location>
</feature>
<name>A0AAP0LUP2_9ROSI</name>
<dbReference type="AlphaFoldDB" id="A0AAP0LUP2"/>
<keyword evidence="8" id="KW-1185">Reference proteome</keyword>